<dbReference type="Proteomes" id="UP000195570">
    <property type="component" value="Unassembled WGS sequence"/>
</dbReference>
<dbReference type="RefSeq" id="XP_067077983.1">
    <property type="nucleotide sequence ID" value="XM_067221882.1"/>
</dbReference>
<reference evidence="2" key="1">
    <citation type="submission" date="2016-09" db="EMBL/GenBank/DDBJ databases">
        <authorList>
            <person name="Hebert L."/>
            <person name="Moumen B."/>
        </authorList>
    </citation>
    <scope>NUCLEOTIDE SEQUENCE [LARGE SCALE GENOMIC DNA]</scope>
    <source>
        <strain evidence="2">OVI</strain>
    </source>
</reference>
<evidence type="ECO:0000256" key="1">
    <source>
        <dbReference type="SAM" id="MobiDB-lite"/>
    </source>
</evidence>
<dbReference type="AlphaFoldDB" id="A0A1G4I3W2"/>
<dbReference type="EMBL" id="CZPT02000568">
    <property type="protein sequence ID" value="SCU66549.1"/>
    <property type="molecule type" value="Genomic_DNA"/>
</dbReference>
<feature type="region of interest" description="Disordered" evidence="1">
    <location>
        <begin position="318"/>
        <end position="379"/>
    </location>
</feature>
<feature type="compositionally biased region" description="Basic and acidic residues" evidence="1">
    <location>
        <begin position="352"/>
        <end position="366"/>
    </location>
</feature>
<dbReference type="VEuPathDB" id="TriTrypDB:TEOVI_000826200"/>
<accession>A0A1G4I3W2</accession>
<evidence type="ECO:0000313" key="2">
    <source>
        <dbReference type="EMBL" id="SCU66549.1"/>
    </source>
</evidence>
<keyword evidence="3" id="KW-1185">Reference proteome</keyword>
<gene>
    <name evidence="2" type="ORF">TEOVI_000826200</name>
</gene>
<organism evidence="2 3">
    <name type="scientific">Trypanosoma equiperdum</name>
    <dbReference type="NCBI Taxonomy" id="5694"/>
    <lineage>
        <taxon>Eukaryota</taxon>
        <taxon>Discoba</taxon>
        <taxon>Euglenozoa</taxon>
        <taxon>Kinetoplastea</taxon>
        <taxon>Metakinetoplastina</taxon>
        <taxon>Trypanosomatida</taxon>
        <taxon>Trypanosomatidae</taxon>
        <taxon>Trypanosoma</taxon>
    </lineage>
</organism>
<protein>
    <submittedName>
        <fullName evidence="2">Uncharacterized protein</fullName>
    </submittedName>
</protein>
<comment type="caution">
    <text evidence="2">The sequence shown here is derived from an EMBL/GenBank/DDBJ whole genome shotgun (WGS) entry which is preliminary data.</text>
</comment>
<proteinExistence type="predicted"/>
<evidence type="ECO:0000313" key="3">
    <source>
        <dbReference type="Proteomes" id="UP000195570"/>
    </source>
</evidence>
<name>A0A1G4I3W2_TRYEQ</name>
<dbReference type="GeneID" id="92382196"/>
<sequence length="420" mass="46285">MLREQCKDFCRCSYCEKKRSFNGTQPFNITLPHSNCHTKDELYVKALNDTLRGKSLKASMKNSYKFEPDEMLLSTRGNMARAALTVPVRRRDRLQELLILENRERLRTEQELRRERLRSGLTLPDEDVRLHDQSVGTDGQELVVEGKSASAEQQPVCSADEDLREALQTIKNVTDGHKASGGPRPLSVRHIEMLRELVRKQDKKTKKMVAECPEDEHLCGHCFAVNAQGKHECQVPPADVLRDSLLPSVRGKQQRFNFSSHPYGSGVVWLPLNTAGDRTALKEGTSQASGVLKDSYANSNAGAQGNVEDVDAFDAQDARSDRTNGSGSTGSGEAAAGEPNAQKGGTPPTTNKADESGKQTKEDESAALKSGTALWRTTNQETSMQMNRYLEFKKLHDAAAQVYAESAVRRPASTLPAAAN</sequence>